<protein>
    <submittedName>
        <fullName evidence="1">Uncharacterized protein</fullName>
    </submittedName>
</protein>
<dbReference type="Proteomes" id="UP000033572">
    <property type="component" value="Unassembled WGS sequence"/>
</dbReference>
<dbReference type="RefSeq" id="WP_045253485.1">
    <property type="nucleotide sequence ID" value="NZ_CP031425.1"/>
</dbReference>
<dbReference type="GeneID" id="94444970"/>
<dbReference type="KEGG" id="mfol:DXT68_11240"/>
<reference evidence="1 2" key="1">
    <citation type="submission" date="2015-02" db="EMBL/GenBank/DDBJ databases">
        <title>Draft genome sequences of ten Microbacterium spp. with emphasis on heavy metal contaminated environments.</title>
        <authorList>
            <person name="Corretto E."/>
        </authorList>
    </citation>
    <scope>NUCLEOTIDE SEQUENCE [LARGE SCALE GENOMIC DNA]</scope>
    <source>
        <strain evidence="1 2">DSM 12966</strain>
    </source>
</reference>
<accession>A0A0F0KV61</accession>
<proteinExistence type="predicted"/>
<organism evidence="1 2">
    <name type="scientific">Microbacterium foliorum</name>
    <dbReference type="NCBI Taxonomy" id="104336"/>
    <lineage>
        <taxon>Bacteria</taxon>
        <taxon>Bacillati</taxon>
        <taxon>Actinomycetota</taxon>
        <taxon>Actinomycetes</taxon>
        <taxon>Micrococcales</taxon>
        <taxon>Microbacteriaceae</taxon>
        <taxon>Microbacterium</taxon>
    </lineage>
</organism>
<dbReference type="PATRIC" id="fig|104336.4.peg.1107"/>
<sequence>MTDNTVTITILRSGFTVPDFEQTRPNYSSGRVAYRGEVLTFSPEAVEATRDALGSTWLDLDEEQQIARWGHRNFVLGNQVEAESIRCIAEDDISVMAKLRDQAIKRADLISDPEARRAAHVAIRERFGAPQSSQRTLQSWEV</sequence>
<keyword evidence="2" id="KW-1185">Reference proteome</keyword>
<comment type="caution">
    <text evidence="1">The sequence shown here is derived from an EMBL/GenBank/DDBJ whole genome shotgun (WGS) entry which is preliminary data.</text>
</comment>
<dbReference type="AlphaFoldDB" id="A0A0F0KV61"/>
<name>A0A0F0KV61_9MICO</name>
<dbReference type="EMBL" id="JYIU01000036">
    <property type="protein sequence ID" value="KJL23141.1"/>
    <property type="molecule type" value="Genomic_DNA"/>
</dbReference>
<evidence type="ECO:0000313" key="2">
    <source>
        <dbReference type="Proteomes" id="UP000033572"/>
    </source>
</evidence>
<gene>
    <name evidence="1" type="ORF">RN50_01079</name>
</gene>
<evidence type="ECO:0000313" key="1">
    <source>
        <dbReference type="EMBL" id="KJL23141.1"/>
    </source>
</evidence>